<dbReference type="InterPro" id="IPR043917">
    <property type="entry name" value="DUF5753"/>
</dbReference>
<dbReference type="EMBL" id="JACCFS010000001">
    <property type="protein sequence ID" value="NYJ35289.1"/>
    <property type="molecule type" value="Genomic_DNA"/>
</dbReference>
<dbReference type="Pfam" id="PF13560">
    <property type="entry name" value="HTH_31"/>
    <property type="match status" value="1"/>
</dbReference>
<dbReference type="RefSeq" id="WP_179824371.1">
    <property type="nucleotide sequence ID" value="NZ_JACCFS010000001.1"/>
</dbReference>
<dbReference type="AlphaFoldDB" id="A0A7Z0ENR8"/>
<dbReference type="CDD" id="cd00093">
    <property type="entry name" value="HTH_XRE"/>
    <property type="match status" value="1"/>
</dbReference>
<dbReference type="Gene3D" id="1.10.260.40">
    <property type="entry name" value="lambda repressor-like DNA-binding domains"/>
    <property type="match status" value="1"/>
</dbReference>
<feature type="domain" description="HTH cro/C1-type" evidence="1">
    <location>
        <begin position="19"/>
        <end position="73"/>
    </location>
</feature>
<sequence length="283" mass="31613">MPDTPRRLSVRRRRLSEELRALRLAAGMTLDDAAAATEWSVGKVSNIETGVRLRPSVVEVRALLDVYKVTDERRREALFAITRQAGKKGWWTKYGDVFPDEFPVLESEATAISTYQPMIIPGLLQTPSYVESLMRSGNLVRDPIDIQRVIDARRRRQELLSGPDRPELWAIIDAGAIERLRAIPDVCREQVGHLADLADGGDGITVQIVPFSAGIHAGAKGSFVLMDFAAADPVVYLEMDQDGLFLEEPDETSRYRNLFNHLVSRSLDVDQSVAYLREIAKAP</sequence>
<accession>A0A7Z0ENR8</accession>
<gene>
    <name evidence="2" type="ORF">HNR10_003170</name>
</gene>
<dbReference type="InterPro" id="IPR001387">
    <property type="entry name" value="Cro/C1-type_HTH"/>
</dbReference>
<dbReference type="InterPro" id="IPR010982">
    <property type="entry name" value="Lambda_DNA-bd_dom_sf"/>
</dbReference>
<dbReference type="Proteomes" id="UP000572051">
    <property type="component" value="Unassembled WGS sequence"/>
</dbReference>
<evidence type="ECO:0000313" key="3">
    <source>
        <dbReference type="Proteomes" id="UP000572051"/>
    </source>
</evidence>
<proteinExistence type="predicted"/>
<comment type="caution">
    <text evidence="2">The sequence shown here is derived from an EMBL/GenBank/DDBJ whole genome shotgun (WGS) entry which is preliminary data.</text>
</comment>
<dbReference type="PROSITE" id="PS50943">
    <property type="entry name" value="HTH_CROC1"/>
    <property type="match status" value="1"/>
</dbReference>
<evidence type="ECO:0000259" key="1">
    <source>
        <dbReference type="PROSITE" id="PS50943"/>
    </source>
</evidence>
<name>A0A7Z0ENR8_9ACTN</name>
<evidence type="ECO:0000313" key="2">
    <source>
        <dbReference type="EMBL" id="NYJ35289.1"/>
    </source>
</evidence>
<reference evidence="2 3" key="1">
    <citation type="submission" date="2020-07" db="EMBL/GenBank/DDBJ databases">
        <title>Sequencing the genomes of 1000 actinobacteria strains.</title>
        <authorList>
            <person name="Klenk H.-P."/>
        </authorList>
    </citation>
    <scope>NUCLEOTIDE SEQUENCE [LARGE SCALE GENOMIC DNA]</scope>
    <source>
        <strain evidence="2 3">DSM 44442</strain>
    </source>
</reference>
<keyword evidence="3" id="KW-1185">Reference proteome</keyword>
<dbReference type="Pfam" id="PF19054">
    <property type="entry name" value="DUF5753"/>
    <property type="match status" value="1"/>
</dbReference>
<dbReference type="SMART" id="SM00530">
    <property type="entry name" value="HTH_XRE"/>
    <property type="match status" value="1"/>
</dbReference>
<dbReference type="SUPFAM" id="SSF47413">
    <property type="entry name" value="lambda repressor-like DNA-binding domains"/>
    <property type="match status" value="1"/>
</dbReference>
<organism evidence="2 3">
    <name type="scientific">Nocardiopsis aegyptia</name>
    <dbReference type="NCBI Taxonomy" id="220378"/>
    <lineage>
        <taxon>Bacteria</taxon>
        <taxon>Bacillati</taxon>
        <taxon>Actinomycetota</taxon>
        <taxon>Actinomycetes</taxon>
        <taxon>Streptosporangiales</taxon>
        <taxon>Nocardiopsidaceae</taxon>
        <taxon>Nocardiopsis</taxon>
    </lineage>
</organism>
<protein>
    <submittedName>
        <fullName evidence="2">Transcriptional regulator with XRE-family HTH domain</fullName>
    </submittedName>
</protein>
<dbReference type="GO" id="GO:0003677">
    <property type="term" value="F:DNA binding"/>
    <property type="evidence" value="ECO:0007669"/>
    <property type="project" value="InterPro"/>
</dbReference>